<gene>
    <name evidence="1" type="ORF">HYG86_14685</name>
</gene>
<sequence length="328" mass="37934">MLIEQTIDEFLRKKSNYIGYEIDTVQNLLQSDKKYSLLYICGLGEIEGDSLKYSIKTSVKAYSSIKDSAIDIYKKYLGFLSKKFGIYVDVDFPPIPISISFERIMYIAKYLQNPEHEVKHLEDILWVSHRTVLDDIAKLRGNTDDPLQVCGKKFIIEDMERRRGRVTMASTAHPIFLTGNLTQVIVTLKGLKSMSQDSAYRSYAMEMAKSIWTQLSDYAKDRIILVVTEMLPDEVEWYLSLGDKDDNSFYSEYMCSNTEGAGCVIDCLKNRKECYIEYQREDNSVVFYEDCKVIDYDDTSFTVIHKGEKVRLISDNILRSSYTIEELV</sequence>
<evidence type="ECO:0000313" key="2">
    <source>
        <dbReference type="Proteomes" id="UP000516160"/>
    </source>
</evidence>
<protein>
    <submittedName>
        <fullName evidence="1">Uncharacterized protein</fullName>
    </submittedName>
</protein>
<name>A0A7G9WB62_ALKCA</name>
<organism evidence="1 2">
    <name type="scientific">Alkalicella caledoniensis</name>
    <dbReference type="NCBI Taxonomy" id="2731377"/>
    <lineage>
        <taxon>Bacteria</taxon>
        <taxon>Bacillati</taxon>
        <taxon>Bacillota</taxon>
        <taxon>Clostridia</taxon>
        <taxon>Eubacteriales</taxon>
        <taxon>Proteinivoracaceae</taxon>
        <taxon>Alkalicella</taxon>
    </lineage>
</organism>
<proteinExistence type="predicted"/>
<evidence type="ECO:0000313" key="1">
    <source>
        <dbReference type="EMBL" id="QNO15924.1"/>
    </source>
</evidence>
<accession>A0A7G9WB62</accession>
<reference evidence="1 2" key="1">
    <citation type="submission" date="2020-07" db="EMBL/GenBank/DDBJ databases">
        <title>Alkalicella. sp. LB2 genome.</title>
        <authorList>
            <person name="Postec A."/>
            <person name="Quemeneur M."/>
        </authorList>
    </citation>
    <scope>NUCLEOTIDE SEQUENCE [LARGE SCALE GENOMIC DNA]</scope>
    <source>
        <strain evidence="1 2">LB2</strain>
    </source>
</reference>
<keyword evidence="2" id="KW-1185">Reference proteome</keyword>
<dbReference type="Proteomes" id="UP000516160">
    <property type="component" value="Chromosome"/>
</dbReference>
<dbReference type="AlphaFoldDB" id="A0A7G9WB62"/>
<dbReference type="KEGG" id="acae:HYG86_14685"/>
<dbReference type="RefSeq" id="WP_213166322.1">
    <property type="nucleotide sequence ID" value="NZ_CP058559.1"/>
</dbReference>
<dbReference type="EMBL" id="CP058559">
    <property type="protein sequence ID" value="QNO15924.1"/>
    <property type="molecule type" value="Genomic_DNA"/>
</dbReference>